<dbReference type="GO" id="GO:0005975">
    <property type="term" value="P:carbohydrate metabolic process"/>
    <property type="evidence" value="ECO:0007669"/>
    <property type="project" value="InterPro"/>
</dbReference>
<accession>A0A1Q2HMM7</accession>
<feature type="transmembrane region" description="Helical" evidence="9">
    <location>
        <begin position="276"/>
        <end position="300"/>
    </location>
</feature>
<evidence type="ECO:0000256" key="4">
    <source>
        <dbReference type="ARBA" id="ARBA00022723"/>
    </source>
</evidence>
<feature type="region of interest" description="Disordered" evidence="8">
    <location>
        <begin position="1"/>
        <end position="32"/>
    </location>
</feature>
<comment type="similarity">
    <text evidence="2">Belongs to the GmhB family.</text>
</comment>
<keyword evidence="6" id="KW-0119">Carbohydrate metabolism</keyword>
<dbReference type="EMBL" id="CP019633">
    <property type="protein sequence ID" value="AQQ08620.1"/>
    <property type="molecule type" value="Genomic_DNA"/>
</dbReference>
<evidence type="ECO:0000256" key="7">
    <source>
        <dbReference type="ARBA" id="ARBA00031828"/>
    </source>
</evidence>
<evidence type="ECO:0000256" key="1">
    <source>
        <dbReference type="ARBA" id="ARBA00004496"/>
    </source>
</evidence>
<keyword evidence="3" id="KW-0963">Cytoplasm</keyword>
<gene>
    <name evidence="10" type="primary">gmhB</name>
    <name evidence="10" type="ORF">L21SP3_00407</name>
</gene>
<dbReference type="InterPro" id="IPR036412">
    <property type="entry name" value="HAD-like_sf"/>
</dbReference>
<dbReference type="SUPFAM" id="SSF56784">
    <property type="entry name" value="HAD-like"/>
    <property type="match status" value="1"/>
</dbReference>
<dbReference type="KEGG" id="pbu:L21SP3_00407"/>
<dbReference type="GO" id="GO:0016791">
    <property type="term" value="F:phosphatase activity"/>
    <property type="evidence" value="ECO:0007669"/>
    <property type="project" value="InterPro"/>
</dbReference>
<comment type="subcellular location">
    <subcellularLocation>
        <location evidence="1">Cytoplasm</location>
    </subcellularLocation>
</comment>
<keyword evidence="4" id="KW-0479">Metal-binding</keyword>
<dbReference type="InterPro" id="IPR006549">
    <property type="entry name" value="HAD-SF_hydro_IIIA"/>
</dbReference>
<dbReference type="RefSeq" id="WP_077539099.1">
    <property type="nucleotide sequence ID" value="NZ_CP019633.1"/>
</dbReference>
<dbReference type="Pfam" id="PF13242">
    <property type="entry name" value="Hydrolase_like"/>
    <property type="match status" value="1"/>
</dbReference>
<protein>
    <recommendedName>
        <fullName evidence="7">D,D-heptose 1,7-bisphosphate phosphatase</fullName>
    </recommendedName>
</protein>
<dbReference type="InterPro" id="IPR006543">
    <property type="entry name" value="Histidinol-phos"/>
</dbReference>
<dbReference type="GO" id="GO:0046872">
    <property type="term" value="F:metal ion binding"/>
    <property type="evidence" value="ECO:0007669"/>
    <property type="project" value="UniProtKB-KW"/>
</dbReference>
<evidence type="ECO:0000256" key="8">
    <source>
        <dbReference type="SAM" id="MobiDB-lite"/>
    </source>
</evidence>
<dbReference type="NCBIfam" id="TIGR01656">
    <property type="entry name" value="Histidinol-ppas"/>
    <property type="match status" value="1"/>
</dbReference>
<evidence type="ECO:0000256" key="3">
    <source>
        <dbReference type="ARBA" id="ARBA00022490"/>
    </source>
</evidence>
<keyword evidence="9" id="KW-1133">Transmembrane helix</keyword>
<proteinExistence type="inferred from homology"/>
<dbReference type="OrthoDB" id="9801899at2"/>
<organism evidence="10 11">
    <name type="scientific">Sedimentisphaera cyanobacteriorum</name>
    <dbReference type="NCBI Taxonomy" id="1940790"/>
    <lineage>
        <taxon>Bacteria</taxon>
        <taxon>Pseudomonadati</taxon>
        <taxon>Planctomycetota</taxon>
        <taxon>Phycisphaerae</taxon>
        <taxon>Sedimentisphaerales</taxon>
        <taxon>Sedimentisphaeraceae</taxon>
        <taxon>Sedimentisphaera</taxon>
    </lineage>
</organism>
<evidence type="ECO:0000256" key="6">
    <source>
        <dbReference type="ARBA" id="ARBA00023277"/>
    </source>
</evidence>
<keyword evidence="5 10" id="KW-0378">Hydrolase</keyword>
<name>A0A1Q2HMM7_9BACT</name>
<evidence type="ECO:0000313" key="11">
    <source>
        <dbReference type="Proteomes" id="UP000188273"/>
    </source>
</evidence>
<dbReference type="InterPro" id="IPR023214">
    <property type="entry name" value="HAD_sf"/>
</dbReference>
<keyword evidence="9" id="KW-0472">Membrane</keyword>
<evidence type="ECO:0000256" key="2">
    <source>
        <dbReference type="ARBA" id="ARBA00005628"/>
    </source>
</evidence>
<dbReference type="Gene3D" id="3.40.50.1000">
    <property type="entry name" value="HAD superfamily/HAD-like"/>
    <property type="match status" value="1"/>
</dbReference>
<sequence length="329" mass="36650">MKNLFGDEVKLGQDEAAKEKSSSGEDLDESQKDKAVFLDRDNTIISDTGYISKPEQVKLMPGAGKALRCMQQLGYKLFVVTNQSGIARGLLTEERLAEIHSRLKSLLMQEGVELEDVYYCPYHPEGELEEYRKESFQRKPAPGMILQAAEEHNIALEKSWLIGDRYRDIKAGRSAGCCTILINLPGNEDRKDKSDPPPDYAAVNIKEAANIIMMYHHKKEGRHKVLDIGSFKADGLDGLADRNSDVSELAKILERMEENILGELQRGRNVFSKWKAFAVAVQVISIACLLIALIGVFASINWIDSVLTPLVFAAVLQLMAISAYMISKS</sequence>
<evidence type="ECO:0000256" key="9">
    <source>
        <dbReference type="SAM" id="Phobius"/>
    </source>
</evidence>
<dbReference type="PANTHER" id="PTHR42891">
    <property type="entry name" value="D-GLYCERO-BETA-D-MANNO-HEPTOSE-1,7-BISPHOSPHATE 7-PHOSPHATASE"/>
    <property type="match status" value="1"/>
</dbReference>
<evidence type="ECO:0000313" key="10">
    <source>
        <dbReference type="EMBL" id="AQQ08620.1"/>
    </source>
</evidence>
<keyword evidence="9" id="KW-0812">Transmembrane</keyword>
<dbReference type="PANTHER" id="PTHR42891:SF1">
    <property type="entry name" value="D-GLYCERO-BETA-D-MANNO-HEPTOSE-1,7-BISPHOSPHATE 7-PHOSPHATASE"/>
    <property type="match status" value="1"/>
</dbReference>
<dbReference type="InterPro" id="IPR004446">
    <property type="entry name" value="Heptose_bisP_phosphatase"/>
</dbReference>
<keyword evidence="11" id="KW-1185">Reference proteome</keyword>
<reference evidence="11" key="1">
    <citation type="submission" date="2017-02" db="EMBL/GenBank/DDBJ databases">
        <title>Comparative genomics and description of representatives of a novel lineage of planctomycetes thriving in anoxic sediments.</title>
        <authorList>
            <person name="Spring S."/>
            <person name="Bunk B."/>
            <person name="Sproer C."/>
            <person name="Klenk H.-P."/>
        </authorList>
    </citation>
    <scope>NUCLEOTIDE SEQUENCE [LARGE SCALE GENOMIC DNA]</scope>
    <source>
        <strain evidence="11">L21-RPul-D3</strain>
    </source>
</reference>
<dbReference type="GO" id="GO:0005737">
    <property type="term" value="C:cytoplasm"/>
    <property type="evidence" value="ECO:0007669"/>
    <property type="project" value="UniProtKB-SubCell"/>
</dbReference>
<dbReference type="NCBIfam" id="TIGR01662">
    <property type="entry name" value="HAD-SF-IIIA"/>
    <property type="match status" value="1"/>
</dbReference>
<feature type="transmembrane region" description="Helical" evidence="9">
    <location>
        <begin position="306"/>
        <end position="326"/>
    </location>
</feature>
<dbReference type="AlphaFoldDB" id="A0A1Q2HMM7"/>
<dbReference type="CDD" id="cd07503">
    <property type="entry name" value="HAD_HisB-N"/>
    <property type="match status" value="1"/>
</dbReference>
<dbReference type="Proteomes" id="UP000188273">
    <property type="component" value="Chromosome"/>
</dbReference>
<dbReference type="STRING" id="1940790.L21SP3_00407"/>
<evidence type="ECO:0000256" key="5">
    <source>
        <dbReference type="ARBA" id="ARBA00022801"/>
    </source>
</evidence>